<dbReference type="Pfam" id="PF00984">
    <property type="entry name" value="UDPG_MGDP_dh"/>
    <property type="match status" value="1"/>
</dbReference>
<reference evidence="4" key="1">
    <citation type="submission" date="2018-05" db="EMBL/GenBank/DDBJ databases">
        <authorList>
            <person name="Lanie J.A."/>
            <person name="Ng W.-L."/>
            <person name="Kazmierczak K.M."/>
            <person name="Andrzejewski T.M."/>
            <person name="Davidsen T.M."/>
            <person name="Wayne K.J."/>
            <person name="Tettelin H."/>
            <person name="Glass J.I."/>
            <person name="Rusch D."/>
            <person name="Podicherti R."/>
            <person name="Tsui H.-C.T."/>
            <person name="Winkler M.E."/>
        </authorList>
    </citation>
    <scope>NUCLEOTIDE SEQUENCE</scope>
</reference>
<comment type="similarity">
    <text evidence="1">Belongs to the UDP-glucose/GDP-mannose dehydrogenase family.</text>
</comment>
<dbReference type="InterPro" id="IPR017476">
    <property type="entry name" value="UDP-Glc/GDP-Man"/>
</dbReference>
<sequence length="243" mass="27083">MEKVAIIGLGRVGIPLSLFMDNLGFSVIGIDRDESLINSLRKKKMPFFEKGCDELLSNADAQFMNDIKFASTADYIIITVGTPLLQNVETDLSGVFEVVNSLLNVLKKGHSIILRSTVAPETTAFIKKYIELKTNLIVGKDLALSFCPERLAENNALEELKMLPQVIGSEDDLSISRAENLFKPFGVKIMHTTYVSAELVKLFNNNARYVNFAVANQFAIIANDYGENIYEIIDMCNEDYPRG</sequence>
<dbReference type="Gene3D" id="3.40.50.720">
    <property type="entry name" value="NAD(P)-binding Rossmann-like Domain"/>
    <property type="match status" value="2"/>
</dbReference>
<dbReference type="InterPro" id="IPR008927">
    <property type="entry name" value="6-PGluconate_DH-like_C_sf"/>
</dbReference>
<feature type="domain" description="UDP-glucose/GDP-mannose dehydrogenase dimerisation" evidence="2">
    <location>
        <begin position="196"/>
        <end position="240"/>
    </location>
</feature>
<evidence type="ECO:0000256" key="1">
    <source>
        <dbReference type="ARBA" id="ARBA00006601"/>
    </source>
</evidence>
<dbReference type="PANTHER" id="PTHR43491:SF2">
    <property type="entry name" value="UDP-N-ACETYL-D-MANNOSAMINE DEHYDROGENASE"/>
    <property type="match status" value="1"/>
</dbReference>
<evidence type="ECO:0000259" key="3">
    <source>
        <dbReference type="Pfam" id="PF03721"/>
    </source>
</evidence>
<dbReference type="GO" id="GO:0000271">
    <property type="term" value="P:polysaccharide biosynthetic process"/>
    <property type="evidence" value="ECO:0007669"/>
    <property type="project" value="InterPro"/>
</dbReference>
<dbReference type="SUPFAM" id="SSF48179">
    <property type="entry name" value="6-phosphogluconate dehydrogenase C-terminal domain-like"/>
    <property type="match status" value="1"/>
</dbReference>
<proteinExistence type="inferred from homology"/>
<evidence type="ECO:0000313" key="4">
    <source>
        <dbReference type="EMBL" id="SVD96834.1"/>
    </source>
</evidence>
<dbReference type="InterPro" id="IPR028359">
    <property type="entry name" value="UDP_ManNAc/GlcNAc_DH"/>
</dbReference>
<dbReference type="InterPro" id="IPR014026">
    <property type="entry name" value="UDP-Glc/GDP-Man_DH_dimer"/>
</dbReference>
<name>A0A382ZMX9_9ZZZZ</name>
<organism evidence="4">
    <name type="scientific">marine metagenome</name>
    <dbReference type="NCBI Taxonomy" id="408172"/>
    <lineage>
        <taxon>unclassified sequences</taxon>
        <taxon>metagenomes</taxon>
        <taxon>ecological metagenomes</taxon>
    </lineage>
</organism>
<dbReference type="InterPro" id="IPR001732">
    <property type="entry name" value="UDP-Glc/GDP-Man_DH_N"/>
</dbReference>
<dbReference type="Pfam" id="PF03721">
    <property type="entry name" value="UDPG_MGDP_dh_N"/>
    <property type="match status" value="1"/>
</dbReference>
<dbReference type="NCBIfam" id="TIGR03026">
    <property type="entry name" value="NDP-sugDHase"/>
    <property type="match status" value="1"/>
</dbReference>
<dbReference type="PIRSF" id="PIRSF500136">
    <property type="entry name" value="UDP_ManNAc_DH"/>
    <property type="match status" value="1"/>
</dbReference>
<dbReference type="InterPro" id="IPR036291">
    <property type="entry name" value="NAD(P)-bd_dom_sf"/>
</dbReference>
<dbReference type="AlphaFoldDB" id="A0A382ZMX9"/>
<feature type="domain" description="UDP-glucose/GDP-mannose dehydrogenase N-terminal" evidence="3">
    <location>
        <begin position="3"/>
        <end position="174"/>
    </location>
</feature>
<dbReference type="GO" id="GO:0051287">
    <property type="term" value="F:NAD binding"/>
    <property type="evidence" value="ECO:0007669"/>
    <property type="project" value="InterPro"/>
</dbReference>
<evidence type="ECO:0000259" key="2">
    <source>
        <dbReference type="Pfam" id="PF00984"/>
    </source>
</evidence>
<dbReference type="PIRSF" id="PIRSF000124">
    <property type="entry name" value="UDPglc_GDPman_dh"/>
    <property type="match status" value="1"/>
</dbReference>
<dbReference type="GO" id="GO:0016628">
    <property type="term" value="F:oxidoreductase activity, acting on the CH-CH group of donors, NAD or NADP as acceptor"/>
    <property type="evidence" value="ECO:0007669"/>
    <property type="project" value="InterPro"/>
</dbReference>
<dbReference type="SUPFAM" id="SSF51735">
    <property type="entry name" value="NAD(P)-binding Rossmann-fold domains"/>
    <property type="match status" value="1"/>
</dbReference>
<dbReference type="GO" id="GO:0016616">
    <property type="term" value="F:oxidoreductase activity, acting on the CH-OH group of donors, NAD or NADP as acceptor"/>
    <property type="evidence" value="ECO:0007669"/>
    <property type="project" value="InterPro"/>
</dbReference>
<evidence type="ECO:0008006" key="5">
    <source>
        <dbReference type="Google" id="ProtNLM"/>
    </source>
</evidence>
<gene>
    <name evidence="4" type="ORF">METZ01_LOCUS449688</name>
</gene>
<accession>A0A382ZMX9</accession>
<dbReference type="PANTHER" id="PTHR43491">
    <property type="entry name" value="UDP-N-ACETYL-D-MANNOSAMINE DEHYDROGENASE"/>
    <property type="match status" value="1"/>
</dbReference>
<dbReference type="EMBL" id="UINC01185230">
    <property type="protein sequence ID" value="SVD96834.1"/>
    <property type="molecule type" value="Genomic_DNA"/>
</dbReference>
<protein>
    <recommendedName>
        <fullName evidence="5">UDP-glucose/GDP-mannose dehydrogenase N-terminal domain-containing protein</fullName>
    </recommendedName>
</protein>